<comment type="caution">
    <text evidence="1">The sequence shown here is derived from an EMBL/GenBank/DDBJ whole genome shotgun (WGS) entry which is preliminary data.</text>
</comment>
<evidence type="ECO:0000313" key="1">
    <source>
        <dbReference type="EMBL" id="TPX74331.1"/>
    </source>
</evidence>
<evidence type="ECO:0000313" key="2">
    <source>
        <dbReference type="Proteomes" id="UP000320333"/>
    </source>
</evidence>
<dbReference type="OrthoDB" id="2136797at2759"/>
<organism evidence="1 2">
    <name type="scientific">Chytriomyces confervae</name>
    <dbReference type="NCBI Taxonomy" id="246404"/>
    <lineage>
        <taxon>Eukaryota</taxon>
        <taxon>Fungi</taxon>
        <taxon>Fungi incertae sedis</taxon>
        <taxon>Chytridiomycota</taxon>
        <taxon>Chytridiomycota incertae sedis</taxon>
        <taxon>Chytridiomycetes</taxon>
        <taxon>Chytridiales</taxon>
        <taxon>Chytriomycetaceae</taxon>
        <taxon>Chytriomyces</taxon>
    </lineage>
</organism>
<reference evidence="1 2" key="1">
    <citation type="journal article" date="2019" name="Sci. Rep.">
        <title>Comparative genomics of chytrid fungi reveal insights into the obligate biotrophic and pathogenic lifestyle of Synchytrium endobioticum.</title>
        <authorList>
            <person name="van de Vossenberg B.T.L.H."/>
            <person name="Warris S."/>
            <person name="Nguyen H.D.T."/>
            <person name="van Gent-Pelzer M.P.E."/>
            <person name="Joly D.L."/>
            <person name="van de Geest H.C."/>
            <person name="Bonants P.J.M."/>
            <person name="Smith D.S."/>
            <person name="Levesque C.A."/>
            <person name="van der Lee T.A.J."/>
        </authorList>
    </citation>
    <scope>NUCLEOTIDE SEQUENCE [LARGE SCALE GENOMIC DNA]</scope>
    <source>
        <strain evidence="1 2">CBS 675.73</strain>
    </source>
</reference>
<sequence>MYLEAQAPLMLTAKCRIAPPLRSIAALPHTYQPVPANIVDLISHDFQIEHIATTDAETIARETHERNARFAALAAERARRLEAKAPGFSLQLVPTKTVAANQMPAIATATTKDGDSVEETRDVDEGLAGLVLGGKDT</sequence>
<name>A0A507FDB3_9FUNG</name>
<gene>
    <name evidence="1" type="ORF">CcCBS67573_g04393</name>
</gene>
<dbReference type="EMBL" id="QEAP01000131">
    <property type="protein sequence ID" value="TPX74331.1"/>
    <property type="molecule type" value="Genomic_DNA"/>
</dbReference>
<proteinExistence type="predicted"/>
<dbReference type="Proteomes" id="UP000320333">
    <property type="component" value="Unassembled WGS sequence"/>
</dbReference>
<keyword evidence="2" id="KW-1185">Reference proteome</keyword>
<protein>
    <submittedName>
        <fullName evidence="1">Uncharacterized protein</fullName>
    </submittedName>
</protein>
<accession>A0A507FDB3</accession>
<dbReference type="AlphaFoldDB" id="A0A507FDB3"/>